<dbReference type="PROSITE" id="PS50835">
    <property type="entry name" value="IG_LIKE"/>
    <property type="match status" value="1"/>
</dbReference>
<protein>
    <submittedName>
        <fullName evidence="3">Uncharacterized protein</fullName>
    </submittedName>
</protein>
<feature type="domain" description="Fibronectin type-III" evidence="2">
    <location>
        <begin position="211"/>
        <end position="305"/>
    </location>
</feature>
<gene>
    <name evidence="3" type="ORF">PEVE_00019390</name>
</gene>
<dbReference type="Pfam" id="PF00041">
    <property type="entry name" value="fn3"/>
    <property type="match status" value="1"/>
</dbReference>
<comment type="caution">
    <text evidence="3">The sequence shown here is derived from an EMBL/GenBank/DDBJ whole genome shotgun (WGS) entry which is preliminary data.</text>
</comment>
<evidence type="ECO:0000259" key="1">
    <source>
        <dbReference type="PROSITE" id="PS50835"/>
    </source>
</evidence>
<dbReference type="InterPro" id="IPR007110">
    <property type="entry name" value="Ig-like_dom"/>
</dbReference>
<keyword evidence="4" id="KW-1185">Reference proteome</keyword>
<accession>A0ABN8SDT9</accession>
<feature type="domain" description="Ig-like" evidence="1">
    <location>
        <begin position="6"/>
        <end position="103"/>
    </location>
</feature>
<dbReference type="PROSITE" id="PS50853">
    <property type="entry name" value="FN3"/>
    <property type="match status" value="2"/>
</dbReference>
<dbReference type="Proteomes" id="UP001159427">
    <property type="component" value="Unassembled WGS sequence"/>
</dbReference>
<dbReference type="SUPFAM" id="SSF49265">
    <property type="entry name" value="Fibronectin type III"/>
    <property type="match status" value="1"/>
</dbReference>
<dbReference type="Gene3D" id="2.60.40.10">
    <property type="entry name" value="Immunoglobulins"/>
    <property type="match status" value="3"/>
</dbReference>
<dbReference type="EMBL" id="CALNXI010002614">
    <property type="protein sequence ID" value="CAH3189424.1"/>
    <property type="molecule type" value="Genomic_DNA"/>
</dbReference>
<sequence>GPPTIPKLSAFRLDTGQNGSANFSCKANQLNFQQMASYKWKWMFINETEIMDVYGKYKIHSTFSSPNSCQQTMGVVYLRVENLTTEDLGTYKCVLFENEVEIAAEDVPFYEYVSSNVPPRPEIVKNETFACGRKIEVEWKPIEGSGVTGYELIISSLKDGSDENKFNLSNKDHSKKLDVQSGNLYEIQIRAKNALGHSFWTKRQLETKAGVPTSFEVSAEPHGCYAVLSWETPSYNTCPITRYTVHYRQSNQLIKWQTTFIARNISKYRLKLNCSSTYEIMVLAWNERGSSIKDAKLLAVTTEQVENGDRRGQSDLGIPVHKSLAIWVSLPLGIPTTSILLLTTKLV</sequence>
<dbReference type="CDD" id="cd00063">
    <property type="entry name" value="FN3"/>
    <property type="match status" value="2"/>
</dbReference>
<evidence type="ECO:0000313" key="4">
    <source>
        <dbReference type="Proteomes" id="UP001159427"/>
    </source>
</evidence>
<dbReference type="InterPro" id="IPR036116">
    <property type="entry name" value="FN3_sf"/>
</dbReference>
<dbReference type="InterPro" id="IPR036179">
    <property type="entry name" value="Ig-like_dom_sf"/>
</dbReference>
<feature type="non-terminal residue" evidence="3">
    <location>
        <position position="1"/>
    </location>
</feature>
<dbReference type="InterPro" id="IPR003961">
    <property type="entry name" value="FN3_dom"/>
</dbReference>
<feature type="domain" description="Fibronectin type-III" evidence="2">
    <location>
        <begin position="118"/>
        <end position="210"/>
    </location>
</feature>
<name>A0ABN8SDT9_9CNID</name>
<dbReference type="SMART" id="SM00060">
    <property type="entry name" value="FN3"/>
    <property type="match status" value="2"/>
</dbReference>
<evidence type="ECO:0000313" key="3">
    <source>
        <dbReference type="EMBL" id="CAH3189424.1"/>
    </source>
</evidence>
<proteinExistence type="predicted"/>
<organism evidence="3 4">
    <name type="scientific">Porites evermanni</name>
    <dbReference type="NCBI Taxonomy" id="104178"/>
    <lineage>
        <taxon>Eukaryota</taxon>
        <taxon>Metazoa</taxon>
        <taxon>Cnidaria</taxon>
        <taxon>Anthozoa</taxon>
        <taxon>Hexacorallia</taxon>
        <taxon>Scleractinia</taxon>
        <taxon>Fungiina</taxon>
        <taxon>Poritidae</taxon>
        <taxon>Porites</taxon>
    </lineage>
</organism>
<dbReference type="InterPro" id="IPR013783">
    <property type="entry name" value="Ig-like_fold"/>
</dbReference>
<feature type="non-terminal residue" evidence="3">
    <location>
        <position position="347"/>
    </location>
</feature>
<reference evidence="3 4" key="1">
    <citation type="submission" date="2022-05" db="EMBL/GenBank/DDBJ databases">
        <authorList>
            <consortium name="Genoscope - CEA"/>
            <person name="William W."/>
        </authorList>
    </citation>
    <scope>NUCLEOTIDE SEQUENCE [LARGE SCALE GENOMIC DNA]</scope>
</reference>
<dbReference type="SUPFAM" id="SSF48726">
    <property type="entry name" value="Immunoglobulin"/>
    <property type="match status" value="1"/>
</dbReference>
<evidence type="ECO:0000259" key="2">
    <source>
        <dbReference type="PROSITE" id="PS50853"/>
    </source>
</evidence>